<reference evidence="1 2" key="1">
    <citation type="journal article" date="2013" name="PLoS ONE">
        <title>Predicting the Proteins of Angomonas deanei, Strigomonas culicis and Their Respective Endosymbionts Reveals New Aspects of the Trypanosomatidae Family.</title>
        <authorList>
            <person name="Motta M.C."/>
            <person name="Martins A.C."/>
            <person name="de Souza S.S."/>
            <person name="Catta-Preta C.M."/>
            <person name="Silva R."/>
            <person name="Klein C.C."/>
            <person name="de Almeida L.G."/>
            <person name="de Lima Cunha O."/>
            <person name="Ciapina L.P."/>
            <person name="Brocchi M."/>
            <person name="Colabardini A.C."/>
            <person name="de Araujo Lima B."/>
            <person name="Machado C.R."/>
            <person name="de Almeida Soares C.M."/>
            <person name="Probst C.M."/>
            <person name="de Menezes C.B."/>
            <person name="Thompson C.E."/>
            <person name="Bartholomeu D.C."/>
            <person name="Gradia D.F."/>
            <person name="Pavoni D.P."/>
            <person name="Grisard E.C."/>
            <person name="Fantinatti-Garboggini F."/>
            <person name="Marchini F.K."/>
            <person name="Rodrigues-Luiz G.F."/>
            <person name="Wagner G."/>
            <person name="Goldman G.H."/>
            <person name="Fietto J.L."/>
            <person name="Elias M.C."/>
            <person name="Goldman M.H."/>
            <person name="Sagot M.F."/>
            <person name="Pereira M."/>
            <person name="Stoco P.H."/>
            <person name="de Mendonca-Neto R.P."/>
            <person name="Teixeira S.M."/>
            <person name="Maciel T.E."/>
            <person name="de Oliveira Mendes T.A."/>
            <person name="Urmenyi T.P."/>
            <person name="de Souza W."/>
            <person name="Schenkman S."/>
            <person name="de Vasconcelos A.T."/>
        </authorList>
    </citation>
    <scope>NUCLEOTIDE SEQUENCE [LARGE SCALE GENOMIC DNA]</scope>
</reference>
<evidence type="ECO:0000313" key="1">
    <source>
        <dbReference type="EMBL" id="EPY36911.1"/>
    </source>
</evidence>
<protein>
    <submittedName>
        <fullName evidence="1">Uncharacterized protein</fullName>
    </submittedName>
</protein>
<dbReference type="Proteomes" id="UP000015354">
    <property type="component" value="Unassembled WGS sequence"/>
</dbReference>
<dbReference type="OrthoDB" id="269325at2759"/>
<keyword evidence="2" id="KW-1185">Reference proteome</keyword>
<dbReference type="EMBL" id="ATMH01000345">
    <property type="protein sequence ID" value="EPY36911.1"/>
    <property type="molecule type" value="Genomic_DNA"/>
</dbReference>
<evidence type="ECO:0000313" key="2">
    <source>
        <dbReference type="Proteomes" id="UP000015354"/>
    </source>
</evidence>
<comment type="caution">
    <text evidence="1">The sequence shown here is derived from an EMBL/GenBank/DDBJ whole genome shotgun (WGS) entry which is preliminary data.</text>
</comment>
<proteinExistence type="predicted"/>
<gene>
    <name evidence="1" type="ORF">STCU_00345</name>
</gene>
<accession>S9WCQ1</accession>
<name>S9WCQ1_9TRYP</name>
<sequence length="144" mass="16363">MKKWVLCSYLSLPPPLSLLPFHFIHAGDLAIATSNKMTKRRQCRRQAPIYKNFDSLKRFYNVAPLATAERRSLLPTYSTVCSRRGALASLYTVGSPREQYVCDIMRTCTPLTCTKEVVDLYLEVAALVSVYCSTAEYMEKLPEI</sequence>
<organism evidence="1 2">
    <name type="scientific">Strigomonas culicis</name>
    <dbReference type="NCBI Taxonomy" id="28005"/>
    <lineage>
        <taxon>Eukaryota</taxon>
        <taxon>Discoba</taxon>
        <taxon>Euglenozoa</taxon>
        <taxon>Kinetoplastea</taxon>
        <taxon>Metakinetoplastina</taxon>
        <taxon>Trypanosomatida</taxon>
        <taxon>Trypanosomatidae</taxon>
        <taxon>Strigomonadinae</taxon>
        <taxon>Strigomonas</taxon>
    </lineage>
</organism>
<dbReference type="AlphaFoldDB" id="S9WCQ1"/>